<dbReference type="EMBL" id="FJYW01000003">
    <property type="protein sequence ID" value="CZX08563.1"/>
    <property type="molecule type" value="Genomic_DNA"/>
</dbReference>
<dbReference type="Proteomes" id="UP000076205">
    <property type="component" value="Unassembled WGS sequence"/>
</dbReference>
<gene>
    <name evidence="1" type="ORF">SAMEA2273352_01638</name>
</gene>
<dbReference type="Pfam" id="PF06163">
    <property type="entry name" value="DUF977"/>
    <property type="match status" value="1"/>
</dbReference>
<dbReference type="RefSeq" id="WP_045350074.1">
    <property type="nucleotide sequence ID" value="NZ_CAXOHC010000029.1"/>
</dbReference>
<evidence type="ECO:0000313" key="1">
    <source>
        <dbReference type="EMBL" id="CZX08563.1"/>
    </source>
</evidence>
<proteinExistence type="predicted"/>
<dbReference type="InterPro" id="IPR010382">
    <property type="entry name" value="DUF977"/>
</dbReference>
<sequence length="85" mass="10152">MPRPKTQSERNQIISRIIELVKKHGRITTKEVVGMFDLHRTTAEKYIRIAIARGELIRYGRCGIFRDQRTIIDFDLKRFTHQKVR</sequence>
<organism evidence="1 2">
    <name type="scientific">Enterobacter hormaechei</name>
    <dbReference type="NCBI Taxonomy" id="158836"/>
    <lineage>
        <taxon>Bacteria</taxon>
        <taxon>Pseudomonadati</taxon>
        <taxon>Pseudomonadota</taxon>
        <taxon>Gammaproteobacteria</taxon>
        <taxon>Enterobacterales</taxon>
        <taxon>Enterobacteriaceae</taxon>
        <taxon>Enterobacter</taxon>
        <taxon>Enterobacter cloacae complex</taxon>
    </lineage>
</organism>
<dbReference type="AlphaFoldDB" id="A0A822WMN7"/>
<comment type="caution">
    <text evidence="1">The sequence shown here is derived from an EMBL/GenBank/DDBJ whole genome shotgun (WGS) entry which is preliminary data.</text>
</comment>
<protein>
    <submittedName>
        <fullName evidence="1">Bacterial protein of uncharacterized function (DUF977)</fullName>
    </submittedName>
</protein>
<dbReference type="InterPro" id="IPR036388">
    <property type="entry name" value="WH-like_DNA-bd_sf"/>
</dbReference>
<evidence type="ECO:0000313" key="2">
    <source>
        <dbReference type="Proteomes" id="UP000076205"/>
    </source>
</evidence>
<reference evidence="1 2" key="1">
    <citation type="submission" date="2016-03" db="EMBL/GenBank/DDBJ databases">
        <authorList>
            <consortium name="Pathogen Informatics"/>
        </authorList>
    </citation>
    <scope>NUCLEOTIDE SEQUENCE [LARGE SCALE GENOMIC DNA]</scope>
    <source>
        <strain evidence="2">e1424</strain>
    </source>
</reference>
<dbReference type="Gene3D" id="1.10.10.10">
    <property type="entry name" value="Winged helix-like DNA-binding domain superfamily/Winged helix DNA-binding domain"/>
    <property type="match status" value="1"/>
</dbReference>
<name>A0A822WMN7_9ENTR</name>
<accession>A0A822WMN7</accession>